<dbReference type="InterPro" id="IPR045336">
    <property type="entry name" value="MmgE_PrpD_N"/>
</dbReference>
<dbReference type="RefSeq" id="WP_217966641.1">
    <property type="nucleotide sequence ID" value="NZ_JAHTBN010000017.1"/>
</dbReference>
<evidence type="ECO:0000259" key="3">
    <source>
        <dbReference type="Pfam" id="PF19305"/>
    </source>
</evidence>
<comment type="caution">
    <text evidence="4">The sequence shown here is derived from an EMBL/GenBank/DDBJ whole genome shotgun (WGS) entry which is preliminary data.</text>
</comment>
<gene>
    <name evidence="4" type="ORF">ACFOY1_20985</name>
</gene>
<feature type="domain" description="MmgE/PrpD C-terminal" evidence="3">
    <location>
        <begin position="296"/>
        <end position="466"/>
    </location>
</feature>
<evidence type="ECO:0000256" key="1">
    <source>
        <dbReference type="SAM" id="MobiDB-lite"/>
    </source>
</evidence>
<feature type="region of interest" description="Disordered" evidence="1">
    <location>
        <begin position="1"/>
        <end position="24"/>
    </location>
</feature>
<dbReference type="Pfam" id="PF03972">
    <property type="entry name" value="MmgE_PrpD_N"/>
    <property type="match status" value="1"/>
</dbReference>
<protein>
    <submittedName>
        <fullName evidence="4">MmgE/PrpD family protein</fullName>
    </submittedName>
</protein>
<proteinExistence type="predicted"/>
<organism evidence="4 5">
    <name type="scientific">Candidimonas humi</name>
    <dbReference type="NCBI Taxonomy" id="683355"/>
    <lineage>
        <taxon>Bacteria</taxon>
        <taxon>Pseudomonadati</taxon>
        <taxon>Pseudomonadota</taxon>
        <taxon>Betaproteobacteria</taxon>
        <taxon>Burkholderiales</taxon>
        <taxon>Alcaligenaceae</taxon>
        <taxon>Candidimonas</taxon>
    </lineage>
</organism>
<feature type="domain" description="MmgE/PrpD N-terminal" evidence="2">
    <location>
        <begin position="29"/>
        <end position="274"/>
    </location>
</feature>
<dbReference type="InterPro" id="IPR045337">
    <property type="entry name" value="MmgE_PrpD_C"/>
</dbReference>
<evidence type="ECO:0000259" key="2">
    <source>
        <dbReference type="Pfam" id="PF03972"/>
    </source>
</evidence>
<dbReference type="Proteomes" id="UP001595848">
    <property type="component" value="Unassembled WGS sequence"/>
</dbReference>
<accession>A0ABV8P2K0</accession>
<dbReference type="EMBL" id="JBHSBV010000013">
    <property type="protein sequence ID" value="MFC4203435.1"/>
    <property type="molecule type" value="Genomic_DNA"/>
</dbReference>
<name>A0ABV8P2K0_9BURK</name>
<dbReference type="PANTHER" id="PTHR16943">
    <property type="entry name" value="2-METHYLCITRATE DEHYDRATASE-RELATED"/>
    <property type="match status" value="1"/>
</dbReference>
<keyword evidence="5" id="KW-1185">Reference proteome</keyword>
<evidence type="ECO:0000313" key="4">
    <source>
        <dbReference type="EMBL" id="MFC4203435.1"/>
    </source>
</evidence>
<dbReference type="Pfam" id="PF19305">
    <property type="entry name" value="MmgE_PrpD_C"/>
    <property type="match status" value="1"/>
</dbReference>
<sequence>MNPVAHSSIASKPYDQGQPCAEGDAEPTRRLATFAAGLNFEDIPAWLVERIRLHVLDGIGVCLHGARLPWTRYVADMVLGEGGNPVASLWGYGGETRARTSVTQAVLVNCTAGHAFEMDDIHKESVLHPNSLAVPVAFALAQALPGITGRDITTAIVSGYEVGARVGNAATTALFLNGFHPQGVTGTFVAAATAGRLLGLDPQAMQHALGIAGSMGAGLMAAQEGAMVKRLHAGRAGQSGVYAALLAKRGFTGIENILEADYGGFLSAFARTPHMERLLEGLGTQWEAGKVGFKMYPNVTSMHAALDAFRQLQLEHGLQAADIDRIAVGCGHMTYVHVAWPYRPTSVTAAQMNLFYGLAVMALRGSLTVDDYDADHIDAPDVMEFMQRIHPFEDERIENRGPAFRHAATVRVHTRSGMVLSKDVWERRGSPENPVSSQEVEEKFFANVAHRIPDGAARRITALAGRLDSLAAIDELTSLL</sequence>
<dbReference type="PANTHER" id="PTHR16943:SF8">
    <property type="entry name" value="2-METHYLCITRATE DEHYDRATASE"/>
    <property type="match status" value="1"/>
</dbReference>
<dbReference type="InterPro" id="IPR005656">
    <property type="entry name" value="MmgE_PrpD"/>
</dbReference>
<reference evidence="5" key="1">
    <citation type="journal article" date="2019" name="Int. J. Syst. Evol. Microbiol.">
        <title>The Global Catalogue of Microorganisms (GCM) 10K type strain sequencing project: providing services to taxonomists for standard genome sequencing and annotation.</title>
        <authorList>
            <consortium name="The Broad Institute Genomics Platform"/>
            <consortium name="The Broad Institute Genome Sequencing Center for Infectious Disease"/>
            <person name="Wu L."/>
            <person name="Ma J."/>
        </authorList>
    </citation>
    <scope>NUCLEOTIDE SEQUENCE [LARGE SCALE GENOMIC DNA]</scope>
    <source>
        <strain evidence="5">LMG 24813</strain>
    </source>
</reference>
<evidence type="ECO:0000313" key="5">
    <source>
        <dbReference type="Proteomes" id="UP001595848"/>
    </source>
</evidence>